<dbReference type="PRINTS" id="PR00180">
    <property type="entry name" value="CRETINALDHBP"/>
</dbReference>
<dbReference type="SMART" id="SM00516">
    <property type="entry name" value="SEC14"/>
    <property type="match status" value="1"/>
</dbReference>
<dbReference type="PROSITE" id="PS50191">
    <property type="entry name" value="CRAL_TRIO"/>
    <property type="match status" value="1"/>
</dbReference>
<proteinExistence type="predicted"/>
<dbReference type="EMBL" id="CP017557">
    <property type="protein sequence ID" value="AOW06078.1"/>
    <property type="molecule type" value="Genomic_DNA"/>
</dbReference>
<gene>
    <name evidence="3" type="ORF">YALI1_E33400g</name>
</gene>
<dbReference type="Pfam" id="PF00650">
    <property type="entry name" value="CRAL_TRIO"/>
    <property type="match status" value="1"/>
</dbReference>
<dbReference type="Proteomes" id="UP000182444">
    <property type="component" value="Chromosome 1E"/>
</dbReference>
<feature type="region of interest" description="Disordered" evidence="1">
    <location>
        <begin position="1"/>
        <end position="24"/>
    </location>
</feature>
<feature type="compositionally biased region" description="Polar residues" evidence="1">
    <location>
        <begin position="8"/>
        <end position="24"/>
    </location>
</feature>
<evidence type="ECO:0000313" key="4">
    <source>
        <dbReference type="Proteomes" id="UP000182444"/>
    </source>
</evidence>
<dbReference type="Pfam" id="PF03765">
    <property type="entry name" value="CRAL_TRIO_N"/>
    <property type="match status" value="1"/>
</dbReference>
<organism evidence="3 4">
    <name type="scientific">Yarrowia lipolytica</name>
    <name type="common">Candida lipolytica</name>
    <dbReference type="NCBI Taxonomy" id="4952"/>
    <lineage>
        <taxon>Eukaryota</taxon>
        <taxon>Fungi</taxon>
        <taxon>Dikarya</taxon>
        <taxon>Ascomycota</taxon>
        <taxon>Saccharomycotina</taxon>
        <taxon>Dipodascomycetes</taxon>
        <taxon>Dipodascales</taxon>
        <taxon>Dipodascales incertae sedis</taxon>
        <taxon>Yarrowia</taxon>
    </lineage>
</organism>
<dbReference type="VEuPathDB" id="FungiDB:YALI1_E33400g"/>
<dbReference type="SUPFAM" id="SSF52087">
    <property type="entry name" value="CRAL/TRIO domain"/>
    <property type="match status" value="1"/>
</dbReference>
<protein>
    <recommendedName>
        <fullName evidence="2">CRAL-TRIO domain-containing protein</fullName>
    </recommendedName>
</protein>
<reference evidence="3 4" key="1">
    <citation type="journal article" date="2016" name="PLoS ONE">
        <title>Sequence Assembly of Yarrowia lipolytica Strain W29/CLIB89 Shows Transposable Element Diversity.</title>
        <authorList>
            <person name="Magnan C."/>
            <person name="Yu J."/>
            <person name="Chang I."/>
            <person name="Jahn E."/>
            <person name="Kanomata Y."/>
            <person name="Wu J."/>
            <person name="Zeller M."/>
            <person name="Oakes M."/>
            <person name="Baldi P."/>
            <person name="Sandmeyer S."/>
        </authorList>
    </citation>
    <scope>NUCLEOTIDE SEQUENCE [LARGE SCALE GENOMIC DNA]</scope>
    <source>
        <strain evidence="4">CLIB89(W29)</strain>
    </source>
</reference>
<feature type="domain" description="CRAL-TRIO" evidence="2">
    <location>
        <begin position="222"/>
        <end position="367"/>
    </location>
</feature>
<dbReference type="eggNOG" id="KOG1470">
    <property type="taxonomic scope" value="Eukaryota"/>
</dbReference>
<dbReference type="Gene3D" id="3.40.525.10">
    <property type="entry name" value="CRAL-TRIO lipid binding domain"/>
    <property type="match status" value="1"/>
</dbReference>
<sequence length="456" mass="51812">MYPWVPPSASQTRLSVASPPFSSNNRANHRHCACISMSSSSSLSFNTTNDITNDTIMVAALPGRMGNLTPEQTAQLKDMWAHLMAAIGALDDENLKEVTRAVQEMDFEAGKVAAAKHGTPIDDVSALDLAAFAEVRKTMSIEQLRLAFWDMVHGDSPDNLLLRFLRARKWDVGKALAMMARTFHWRVFDGKVAETELWGEAGALRDGDDEFLLQFRSKKCFIHGNDKEGRPVVHARPVNHNPKLQTQETIEKFTVHVCETTRLMLHEPVDSATVVFDMKGFGLSNMDYNAVKFVIQCFEAHYPECLGVLLVHRAPWVFSGIWKIIKPWLDPVIAKKIHFTSNTKDVEKFIDISNIPKDMGGTDPYQYVYVEPKEGEAAKTEDSETRKKLENDRLKLYEEMEQNTVAWIKAVTPEEEKQVLADRKVVTQKLRSQWWDLDPYQRAPSILDRIGDIKYE</sequence>
<evidence type="ECO:0000313" key="3">
    <source>
        <dbReference type="EMBL" id="AOW06078.1"/>
    </source>
</evidence>
<dbReference type="SMART" id="SM01100">
    <property type="entry name" value="CRAL_TRIO_N"/>
    <property type="match status" value="1"/>
</dbReference>
<evidence type="ECO:0000259" key="2">
    <source>
        <dbReference type="PROSITE" id="PS50191"/>
    </source>
</evidence>
<dbReference type="InterPro" id="IPR036865">
    <property type="entry name" value="CRAL-TRIO_dom_sf"/>
</dbReference>
<dbReference type="RefSeq" id="XP_504500.3">
    <property type="nucleotide sequence ID" value="XM_504500.3"/>
</dbReference>
<dbReference type="GeneID" id="2911607"/>
<dbReference type="PANTHER" id="PTHR46590">
    <property type="entry name" value="PHOSPHATIDYLINOSITOL TRANSFER PROTEIN CSR1-RELATED"/>
    <property type="match status" value="1"/>
</dbReference>
<dbReference type="PANTHER" id="PTHR46590:SF1">
    <property type="entry name" value="PHOSPHATIDYLINOSITOL TRANSFER PROTEIN CSR1"/>
    <property type="match status" value="1"/>
</dbReference>
<dbReference type="AlphaFoldDB" id="A0A1D8NKC0"/>
<dbReference type="InterPro" id="IPR036273">
    <property type="entry name" value="CRAL/TRIO_N_dom_sf"/>
</dbReference>
<dbReference type="KEGG" id="yli:2911607"/>
<dbReference type="InterPro" id="IPR001251">
    <property type="entry name" value="CRAL-TRIO_dom"/>
</dbReference>
<dbReference type="CDD" id="cd00170">
    <property type="entry name" value="SEC14"/>
    <property type="match status" value="1"/>
</dbReference>
<dbReference type="InterPro" id="IPR052432">
    <property type="entry name" value="PITP/CRAL-TRIO"/>
</dbReference>
<dbReference type="VEuPathDB" id="FungiDB:YALI0_E28292g"/>
<dbReference type="OMA" id="ISTMRWR"/>
<evidence type="ECO:0000256" key="1">
    <source>
        <dbReference type="SAM" id="MobiDB-lite"/>
    </source>
</evidence>
<dbReference type="SUPFAM" id="SSF46938">
    <property type="entry name" value="CRAL/TRIO N-terminal domain"/>
    <property type="match status" value="1"/>
</dbReference>
<dbReference type="InterPro" id="IPR011074">
    <property type="entry name" value="CRAL/TRIO_N_dom"/>
</dbReference>
<accession>A0A1D8NKC0</accession>
<name>A0A1D8NKC0_YARLL</name>